<reference evidence="18" key="1">
    <citation type="journal article" date="2020" name="Stud. Mycol.">
        <title>101 Dothideomycetes genomes: a test case for predicting lifestyles and emergence of pathogens.</title>
        <authorList>
            <person name="Haridas S."/>
            <person name="Albert R."/>
            <person name="Binder M."/>
            <person name="Bloem J."/>
            <person name="Labutti K."/>
            <person name="Salamov A."/>
            <person name="Andreopoulos B."/>
            <person name="Baker S."/>
            <person name="Barry K."/>
            <person name="Bills G."/>
            <person name="Bluhm B."/>
            <person name="Cannon C."/>
            <person name="Castanera R."/>
            <person name="Culley D."/>
            <person name="Daum C."/>
            <person name="Ezra D."/>
            <person name="Gonzalez J."/>
            <person name="Henrissat B."/>
            <person name="Kuo A."/>
            <person name="Liang C."/>
            <person name="Lipzen A."/>
            <person name="Lutzoni F."/>
            <person name="Magnuson J."/>
            <person name="Mondo S."/>
            <person name="Nolan M."/>
            <person name="Ohm R."/>
            <person name="Pangilinan J."/>
            <person name="Park H.-J."/>
            <person name="Ramirez L."/>
            <person name="Alfaro M."/>
            <person name="Sun H."/>
            <person name="Tritt A."/>
            <person name="Yoshinaga Y."/>
            <person name="Zwiers L.-H."/>
            <person name="Turgeon B."/>
            <person name="Goodwin S."/>
            <person name="Spatafora J."/>
            <person name="Crous P."/>
            <person name="Grigoriev I."/>
        </authorList>
    </citation>
    <scope>NUCLEOTIDE SEQUENCE</scope>
    <source>
        <strain evidence="18">ATCC 36951</strain>
    </source>
</reference>
<keyword evidence="3 14" id="KW-0813">Transport</keyword>
<keyword evidence="7 14" id="KW-0479">Metal-binding</keyword>
<comment type="catalytic activity">
    <reaction evidence="14">
        <text>2 oxidized [cytochrome P450] + NADPH = 2 reduced [cytochrome P450] + NADP(+) + H(+)</text>
        <dbReference type="Rhea" id="RHEA:24040"/>
        <dbReference type="Rhea" id="RHEA-COMP:14627"/>
        <dbReference type="Rhea" id="RHEA-COMP:14628"/>
        <dbReference type="ChEBI" id="CHEBI:15378"/>
        <dbReference type="ChEBI" id="CHEBI:55376"/>
        <dbReference type="ChEBI" id="CHEBI:57783"/>
        <dbReference type="ChEBI" id="CHEBI:58349"/>
        <dbReference type="ChEBI" id="CHEBI:60344"/>
        <dbReference type="EC" id="1.6.2.4"/>
    </reaction>
</comment>
<comment type="cofactor">
    <cofactor evidence="1 14 15">
        <name>heme</name>
        <dbReference type="ChEBI" id="CHEBI:30413"/>
    </cofactor>
</comment>
<evidence type="ECO:0000256" key="7">
    <source>
        <dbReference type="ARBA" id="ARBA00022723"/>
    </source>
</evidence>
<feature type="domain" description="FAD-binding FR-type" evidence="17">
    <location>
        <begin position="673"/>
        <end position="886"/>
    </location>
</feature>
<dbReference type="GeneID" id="54561729"/>
<dbReference type="InterPro" id="IPR017938">
    <property type="entry name" value="Riboflavin_synthase-like_b-brl"/>
</dbReference>
<dbReference type="InterPro" id="IPR002401">
    <property type="entry name" value="Cyt_P450_E_grp-I"/>
</dbReference>
<dbReference type="EC" id="1.6.2.4" evidence="14"/>
<feature type="binding site" description="axial binding residue" evidence="15">
    <location>
        <position position="409"/>
    </location>
    <ligand>
        <name>heme</name>
        <dbReference type="ChEBI" id="CHEBI:30413"/>
    </ligand>
    <ligandPart>
        <name>Fe</name>
        <dbReference type="ChEBI" id="CHEBI:18248"/>
    </ligandPart>
</feature>
<evidence type="ECO:0000256" key="4">
    <source>
        <dbReference type="ARBA" id="ARBA00022617"/>
    </source>
</evidence>
<comment type="similarity">
    <text evidence="2 14">In the N-terminal section; belongs to the cytochrome P450 family.</text>
</comment>
<protein>
    <recommendedName>
        <fullName evidence="14">Bifunctional cytochrome P450/NADPH--P450 reductase</fullName>
    </recommendedName>
    <domain>
        <recommendedName>
            <fullName evidence="14">Cytochrome P450</fullName>
            <ecNumber evidence="14">1.14.14.1</ecNumber>
        </recommendedName>
    </domain>
    <domain>
        <recommendedName>
            <fullName evidence="14">NADPH--cytochrome P450 reductase</fullName>
            <ecNumber evidence="14">1.6.2.4</ecNumber>
        </recommendedName>
    </domain>
</protein>
<dbReference type="InterPro" id="IPR017972">
    <property type="entry name" value="Cyt_P450_CS"/>
</dbReference>
<dbReference type="PROSITE" id="PS51384">
    <property type="entry name" value="FAD_FR"/>
    <property type="match status" value="1"/>
</dbReference>
<evidence type="ECO:0000256" key="10">
    <source>
        <dbReference type="ARBA" id="ARBA00022982"/>
    </source>
</evidence>
<dbReference type="Gene3D" id="1.20.990.10">
    <property type="entry name" value="NADPH-cytochrome p450 Reductase, Chain A, domain 3"/>
    <property type="match status" value="1"/>
</dbReference>
<dbReference type="PRINTS" id="PR00385">
    <property type="entry name" value="P450"/>
</dbReference>
<dbReference type="SUPFAM" id="SSF63380">
    <property type="entry name" value="Riboflavin synthase domain-like"/>
    <property type="match status" value="1"/>
</dbReference>
<dbReference type="Pfam" id="PF00258">
    <property type="entry name" value="Flavodoxin_1"/>
    <property type="match status" value="1"/>
</dbReference>
<dbReference type="InterPro" id="IPR039261">
    <property type="entry name" value="FNR_nucleotide-bd"/>
</dbReference>
<dbReference type="PROSITE" id="PS50902">
    <property type="entry name" value="FLAVODOXIN_LIKE"/>
    <property type="match status" value="1"/>
</dbReference>
<evidence type="ECO:0000256" key="8">
    <source>
        <dbReference type="ARBA" id="ARBA00022827"/>
    </source>
</evidence>
<sequence length="1047" mass="115942">MSSTIPRPPGYPIVGNLFDVDPTNSIKSLDDLADKYGEIYSLKFFGNEAYFISSVDLVEEVCDETRFEKKVEETLVEVRNGVHDGLFTAHNDEPNWGIAHRMLMPAFGPISIKDIFNEMHDIASQLVSKWARIDHDTPIQITDDTTRLAFDTVALCAAGMRINSFYREDMHPFIDAMADFLTESGLRSDRTAVETLLNPGLEKKYRRDIELLRSTAQECIDNRRANPTDKKDLLNAMLYGKDPKTGQQLTEECVIDNMITFLIAGHETTSGLLSFTIYNLLKNPEALQKAQQEVDTVVGSGPIQFQHMSKLPYIEAVLRETLRLTPTVPSIAVTPKRGTKESVILKGKYVIPADATIYCQFTKSQKDPSVFGEDATEYKPERMLDEKFRRLRHGAWKASEPFGNGARACIGRPFAWQEAILAMTMILQNFNLRFTDPSYQLRIHETLTQKPLGLQIKASLRAGIDPVKLPQKLHSGAPVNGDVVHAPSAASTTNGDGKPITILFGSSAGTCEGLAHTLGSAARGRGFKPDIRTLDEAVDNFPTDHPVVIIASSYEGLPPDNAKIFMEWLKSTNSDLSKASFAVFGCGHRDWVSTYQKVPATIEELLVKKGATLFAPRGETDVSKGAIFDDFDAWMDVLADKLSAGNEEASSPLSASFNVQVSTNARSGHLRYNHMHHSKVVSNERIAGTDAPEKRTPEKRHLVLQLPTDMRYEAGDYLAVLPVNHTHTISRVLRRFSLPWDAAMTITDGTHATIPANTELSVAAVLASYVELSMPATRRNKEILSKCTENRLEDESMSGSVIDILERYPEIKLPFPTFLAMLPALRLRQYSISSSSLADPSTASITFSVLETEKHLGAATTYLKDLEPGSTIQIAVKQCSNAFRLPLDDTIPLIMACAGSGVAPFRGFVQERAAKKASGKEVGEAVLFVGCRGESDMVFAKEFAEWEAQGVVKVFPAYSRQSELTKGCKYVQDRLWSERELVSRLFDQQGARAYVCGSSKIGQGISEAVAKIVCEQGEKDGEPTTYEEALKWWQDLRGDRYAVDVFD</sequence>
<dbReference type="CDD" id="cd11068">
    <property type="entry name" value="CYP120A1"/>
    <property type="match status" value="1"/>
</dbReference>
<dbReference type="Pfam" id="PF00067">
    <property type="entry name" value="p450"/>
    <property type="match status" value="1"/>
</dbReference>
<dbReference type="GO" id="GO:0003958">
    <property type="term" value="F:NADPH-hemoprotein reductase activity"/>
    <property type="evidence" value="ECO:0007669"/>
    <property type="project" value="UniProtKB-UniRule"/>
</dbReference>
<dbReference type="InterPro" id="IPR023173">
    <property type="entry name" value="NADPH_Cyt_P450_Rdtase_alpha"/>
</dbReference>
<organism evidence="18 19">
    <name type="scientific">Zasmidium cellare ATCC 36951</name>
    <dbReference type="NCBI Taxonomy" id="1080233"/>
    <lineage>
        <taxon>Eukaryota</taxon>
        <taxon>Fungi</taxon>
        <taxon>Dikarya</taxon>
        <taxon>Ascomycota</taxon>
        <taxon>Pezizomycotina</taxon>
        <taxon>Dothideomycetes</taxon>
        <taxon>Dothideomycetidae</taxon>
        <taxon>Mycosphaerellales</taxon>
        <taxon>Mycosphaerellaceae</taxon>
        <taxon>Zasmidium</taxon>
    </lineage>
</organism>
<dbReference type="GO" id="GO:0005829">
    <property type="term" value="C:cytosol"/>
    <property type="evidence" value="ECO:0007669"/>
    <property type="project" value="TreeGrafter"/>
</dbReference>
<dbReference type="InterPro" id="IPR008254">
    <property type="entry name" value="Flavodoxin/NO_synth"/>
</dbReference>
<dbReference type="InterPro" id="IPR029039">
    <property type="entry name" value="Flavoprotein-like_sf"/>
</dbReference>
<dbReference type="GO" id="GO:0020037">
    <property type="term" value="F:heme binding"/>
    <property type="evidence" value="ECO:0007669"/>
    <property type="project" value="UniProtKB-UniRule"/>
</dbReference>
<dbReference type="SUPFAM" id="SSF52343">
    <property type="entry name" value="Ferredoxin reductase-like, C-terminal NADP-linked domain"/>
    <property type="match status" value="1"/>
</dbReference>
<dbReference type="InterPro" id="IPR017927">
    <property type="entry name" value="FAD-bd_FR_type"/>
</dbReference>
<dbReference type="InterPro" id="IPR003097">
    <property type="entry name" value="CysJ-like_FAD-binding"/>
</dbReference>
<dbReference type="InterPro" id="IPR036396">
    <property type="entry name" value="Cyt_P450_sf"/>
</dbReference>
<dbReference type="Proteomes" id="UP000799537">
    <property type="component" value="Unassembled WGS sequence"/>
</dbReference>
<evidence type="ECO:0000259" key="16">
    <source>
        <dbReference type="PROSITE" id="PS50902"/>
    </source>
</evidence>
<name>A0A6A6C6A4_ZASCE</name>
<dbReference type="Gene3D" id="2.40.30.10">
    <property type="entry name" value="Translation factors"/>
    <property type="match status" value="1"/>
</dbReference>
<dbReference type="InterPro" id="IPR001128">
    <property type="entry name" value="Cyt_P450"/>
</dbReference>
<evidence type="ECO:0000256" key="15">
    <source>
        <dbReference type="PIRSR" id="PIRSR000209-1"/>
    </source>
</evidence>
<dbReference type="GO" id="GO:0005506">
    <property type="term" value="F:iron ion binding"/>
    <property type="evidence" value="ECO:0007669"/>
    <property type="project" value="UniProtKB-UniRule"/>
</dbReference>
<dbReference type="RefSeq" id="XP_033663444.1">
    <property type="nucleotide sequence ID" value="XM_033808457.1"/>
</dbReference>
<evidence type="ECO:0000256" key="14">
    <source>
        <dbReference type="PIRNR" id="PIRNR000209"/>
    </source>
</evidence>
<evidence type="ECO:0000256" key="9">
    <source>
        <dbReference type="ARBA" id="ARBA00022857"/>
    </source>
</evidence>
<dbReference type="AlphaFoldDB" id="A0A6A6C6A4"/>
<feature type="domain" description="Flavodoxin-like" evidence="16">
    <location>
        <begin position="500"/>
        <end position="639"/>
    </location>
</feature>
<dbReference type="Gene3D" id="3.40.50.360">
    <property type="match status" value="1"/>
</dbReference>
<evidence type="ECO:0000256" key="13">
    <source>
        <dbReference type="ARBA" id="ARBA00023033"/>
    </source>
</evidence>
<dbReference type="FunFam" id="1.10.630.10:FF:000040">
    <property type="entry name" value="Bifunctional cytochrome P450/NADPH--P450 reductase"/>
    <property type="match status" value="1"/>
</dbReference>
<evidence type="ECO:0000313" key="19">
    <source>
        <dbReference type="Proteomes" id="UP000799537"/>
    </source>
</evidence>
<evidence type="ECO:0000259" key="17">
    <source>
        <dbReference type="PROSITE" id="PS51384"/>
    </source>
</evidence>
<keyword evidence="6 14" id="KW-0288">FMN</keyword>
<dbReference type="Pfam" id="PF00667">
    <property type="entry name" value="FAD_binding_1"/>
    <property type="match status" value="1"/>
</dbReference>
<keyword evidence="4 14" id="KW-0349">Heme</keyword>
<dbReference type="GO" id="GO:0070330">
    <property type="term" value="F:aromatase activity"/>
    <property type="evidence" value="ECO:0007669"/>
    <property type="project" value="UniProtKB-UniRule"/>
</dbReference>
<dbReference type="PANTHER" id="PTHR19384:SF127">
    <property type="entry name" value="BIFUNCTIONAL CYTOCHROME P450_NADPH--P450 REDUCTASE"/>
    <property type="match status" value="1"/>
</dbReference>
<keyword evidence="12 14" id="KW-0408">Iron</keyword>
<dbReference type="PIRSF" id="PIRSF000209">
    <property type="entry name" value="Bifunctional_P450_P450R"/>
    <property type="match status" value="1"/>
</dbReference>
<keyword evidence="13 14" id="KW-0503">Monooxygenase</keyword>
<evidence type="ECO:0000256" key="5">
    <source>
        <dbReference type="ARBA" id="ARBA00022630"/>
    </source>
</evidence>
<dbReference type="PROSITE" id="PS00086">
    <property type="entry name" value="CYTOCHROME_P450"/>
    <property type="match status" value="1"/>
</dbReference>
<comment type="catalytic activity">
    <reaction evidence="14">
        <text>an organic molecule + reduced [NADPH--hemoprotein reductase] + O2 = an alcohol + oxidized [NADPH--hemoprotein reductase] + H2O + H(+)</text>
        <dbReference type="Rhea" id="RHEA:17149"/>
        <dbReference type="Rhea" id="RHEA-COMP:11964"/>
        <dbReference type="Rhea" id="RHEA-COMP:11965"/>
        <dbReference type="ChEBI" id="CHEBI:15377"/>
        <dbReference type="ChEBI" id="CHEBI:15378"/>
        <dbReference type="ChEBI" id="CHEBI:15379"/>
        <dbReference type="ChEBI" id="CHEBI:30879"/>
        <dbReference type="ChEBI" id="CHEBI:57618"/>
        <dbReference type="ChEBI" id="CHEBI:58210"/>
        <dbReference type="ChEBI" id="CHEBI:142491"/>
        <dbReference type="EC" id="1.14.14.1"/>
    </reaction>
</comment>
<dbReference type="SUPFAM" id="SSF48264">
    <property type="entry name" value="Cytochrome P450"/>
    <property type="match status" value="1"/>
</dbReference>
<dbReference type="EC" id="1.14.14.1" evidence="14"/>
<dbReference type="InterPro" id="IPR001433">
    <property type="entry name" value="OxRdtase_FAD/NAD-bd"/>
</dbReference>
<evidence type="ECO:0000256" key="11">
    <source>
        <dbReference type="ARBA" id="ARBA00023002"/>
    </source>
</evidence>
<accession>A0A6A6C6A4</accession>
<dbReference type="SUPFAM" id="SSF52218">
    <property type="entry name" value="Flavoproteins"/>
    <property type="match status" value="1"/>
</dbReference>
<keyword evidence="10 14" id="KW-0249">Electron transport</keyword>
<dbReference type="PANTHER" id="PTHR19384">
    <property type="entry name" value="NITRIC OXIDE SYNTHASE-RELATED"/>
    <property type="match status" value="1"/>
</dbReference>
<dbReference type="Gene3D" id="1.10.630.10">
    <property type="entry name" value="Cytochrome P450"/>
    <property type="match status" value="1"/>
</dbReference>
<dbReference type="PRINTS" id="PR00463">
    <property type="entry name" value="EP450I"/>
</dbReference>
<evidence type="ECO:0000313" key="18">
    <source>
        <dbReference type="EMBL" id="KAF2162555.1"/>
    </source>
</evidence>
<dbReference type="GO" id="GO:0010181">
    <property type="term" value="F:FMN binding"/>
    <property type="evidence" value="ECO:0007669"/>
    <property type="project" value="UniProtKB-UniRule"/>
</dbReference>
<dbReference type="Gene3D" id="3.40.50.80">
    <property type="entry name" value="Nucleotide-binding domain of ferredoxin-NADP reductase (FNR) module"/>
    <property type="match status" value="1"/>
</dbReference>
<dbReference type="InterPro" id="IPR023206">
    <property type="entry name" value="Bifunctional_P450_P450_red"/>
</dbReference>
<gene>
    <name evidence="18" type="ORF">M409DRAFT_27177</name>
</gene>
<evidence type="ECO:0000256" key="1">
    <source>
        <dbReference type="ARBA" id="ARBA00001971"/>
    </source>
</evidence>
<evidence type="ECO:0000256" key="12">
    <source>
        <dbReference type="ARBA" id="ARBA00023004"/>
    </source>
</evidence>
<evidence type="ECO:0000256" key="6">
    <source>
        <dbReference type="ARBA" id="ARBA00022643"/>
    </source>
</evidence>
<dbReference type="GO" id="GO:0050660">
    <property type="term" value="F:flavin adenine dinucleotide binding"/>
    <property type="evidence" value="ECO:0007669"/>
    <property type="project" value="TreeGrafter"/>
</dbReference>
<dbReference type="CDD" id="cd06206">
    <property type="entry name" value="bifunctional_CYPOR"/>
    <property type="match status" value="1"/>
</dbReference>
<keyword evidence="11 14" id="KW-0560">Oxidoreductase</keyword>
<keyword evidence="5 14" id="KW-0285">Flavoprotein</keyword>
<dbReference type="EMBL" id="ML993613">
    <property type="protein sequence ID" value="KAF2162555.1"/>
    <property type="molecule type" value="Genomic_DNA"/>
</dbReference>
<keyword evidence="19" id="KW-1185">Reference proteome</keyword>
<dbReference type="OrthoDB" id="1470350at2759"/>
<keyword evidence="8 14" id="KW-0274">FAD</keyword>
<proteinExistence type="inferred from homology"/>
<evidence type="ECO:0000256" key="3">
    <source>
        <dbReference type="ARBA" id="ARBA00022448"/>
    </source>
</evidence>
<dbReference type="Pfam" id="PF00175">
    <property type="entry name" value="NAD_binding_1"/>
    <property type="match status" value="1"/>
</dbReference>
<keyword evidence="9 14" id="KW-0521">NADP</keyword>
<evidence type="ECO:0000256" key="2">
    <source>
        <dbReference type="ARBA" id="ARBA00010018"/>
    </source>
</evidence>
<comment type="cofactor">
    <cofactor evidence="14">
        <name>FAD</name>
        <dbReference type="ChEBI" id="CHEBI:57692"/>
    </cofactor>
    <cofactor evidence="14">
        <name>FMN</name>
        <dbReference type="ChEBI" id="CHEBI:58210"/>
    </cofactor>
</comment>